<dbReference type="InterPro" id="IPR045009">
    <property type="entry name" value="CASPL-5"/>
</dbReference>
<dbReference type="Pfam" id="PF04535">
    <property type="entry name" value="CASP_dom"/>
    <property type="match status" value="1"/>
</dbReference>
<dbReference type="PANTHER" id="PTHR32021">
    <property type="entry name" value="CASP-LIKE PROTEIN 5B3"/>
    <property type="match status" value="1"/>
</dbReference>
<sequence length="143" mass="15455">MPGTRSDLALRVVQFVSATLAVIAMTRADDFSDASAFSFLVAACSLQTLWSFMLAVLDIVVMVSHYPLLVDHLVASKVIFGDVITGMLTFCSSTASCGMVVYLHYDIETCATEHCTQFQNATKMAFISVAAVVPSLIINYISL</sequence>
<dbReference type="GO" id="GO:0005886">
    <property type="term" value="C:plasma membrane"/>
    <property type="evidence" value="ECO:0007669"/>
    <property type="project" value="UniProtKB-SubCell"/>
</dbReference>
<dbReference type="AlphaFoldDB" id="A0A8T0WQQ1"/>
<protein>
    <recommendedName>
        <fullName evidence="8">CASP-like protein</fullName>
    </recommendedName>
</protein>
<organism evidence="10 11">
    <name type="scientific">Panicum virgatum</name>
    <name type="common">Blackwell switchgrass</name>
    <dbReference type="NCBI Taxonomy" id="38727"/>
    <lineage>
        <taxon>Eukaryota</taxon>
        <taxon>Viridiplantae</taxon>
        <taxon>Streptophyta</taxon>
        <taxon>Embryophyta</taxon>
        <taxon>Tracheophyta</taxon>
        <taxon>Spermatophyta</taxon>
        <taxon>Magnoliopsida</taxon>
        <taxon>Liliopsida</taxon>
        <taxon>Poales</taxon>
        <taxon>Poaceae</taxon>
        <taxon>PACMAD clade</taxon>
        <taxon>Panicoideae</taxon>
        <taxon>Panicodae</taxon>
        <taxon>Paniceae</taxon>
        <taxon>Panicinae</taxon>
        <taxon>Panicum</taxon>
        <taxon>Panicum sect. Hiantes</taxon>
    </lineage>
</organism>
<evidence type="ECO:0000313" key="11">
    <source>
        <dbReference type="Proteomes" id="UP000823388"/>
    </source>
</evidence>
<feature type="transmembrane region" description="Helical" evidence="8">
    <location>
        <begin position="40"/>
        <end position="63"/>
    </location>
</feature>
<dbReference type="OrthoDB" id="1881155at2759"/>
<dbReference type="Proteomes" id="UP000823388">
    <property type="component" value="Chromosome 1N"/>
</dbReference>
<name>A0A8T0WQQ1_PANVG</name>
<evidence type="ECO:0000256" key="4">
    <source>
        <dbReference type="ARBA" id="ARBA00022475"/>
    </source>
</evidence>
<evidence type="ECO:0000256" key="8">
    <source>
        <dbReference type="RuleBase" id="RU361233"/>
    </source>
</evidence>
<evidence type="ECO:0000256" key="5">
    <source>
        <dbReference type="ARBA" id="ARBA00022692"/>
    </source>
</evidence>
<comment type="caution">
    <text evidence="10">The sequence shown here is derived from an EMBL/GenBank/DDBJ whole genome shotgun (WGS) entry which is preliminary data.</text>
</comment>
<feature type="transmembrane region" description="Helical" evidence="8">
    <location>
        <begin position="83"/>
        <end position="103"/>
    </location>
</feature>
<comment type="subcellular location">
    <subcellularLocation>
        <location evidence="1 8">Cell membrane</location>
        <topology evidence="1 8">Multi-pass membrane protein</topology>
    </subcellularLocation>
</comment>
<evidence type="ECO:0000256" key="2">
    <source>
        <dbReference type="ARBA" id="ARBA00007651"/>
    </source>
</evidence>
<dbReference type="InterPro" id="IPR006702">
    <property type="entry name" value="CASP_dom"/>
</dbReference>
<feature type="domain" description="Casparian strip membrane protein" evidence="9">
    <location>
        <begin position="2"/>
        <end position="130"/>
    </location>
</feature>
<keyword evidence="5 8" id="KW-0812">Transmembrane</keyword>
<feature type="transmembrane region" description="Helical" evidence="8">
    <location>
        <begin position="124"/>
        <end position="142"/>
    </location>
</feature>
<proteinExistence type="inferred from homology"/>
<dbReference type="PANTHER" id="PTHR32021:SF1">
    <property type="entry name" value="CASP-LIKE PROTEIN 5A1"/>
    <property type="match status" value="1"/>
</dbReference>
<evidence type="ECO:0000256" key="7">
    <source>
        <dbReference type="ARBA" id="ARBA00023136"/>
    </source>
</evidence>
<reference evidence="10" key="1">
    <citation type="submission" date="2020-05" db="EMBL/GenBank/DDBJ databases">
        <title>WGS assembly of Panicum virgatum.</title>
        <authorList>
            <person name="Lovell J.T."/>
            <person name="Jenkins J."/>
            <person name="Shu S."/>
            <person name="Juenger T.E."/>
            <person name="Schmutz J."/>
        </authorList>
    </citation>
    <scope>NUCLEOTIDE SEQUENCE</scope>
    <source>
        <strain evidence="10">AP13</strain>
    </source>
</reference>
<keyword evidence="4 8" id="KW-1003">Cell membrane</keyword>
<accession>A0A8T0WQQ1</accession>
<comment type="similarity">
    <text evidence="2 8">Belongs to the Casparian strip membrane proteins (CASP) family.</text>
</comment>
<dbReference type="EMBL" id="CM029038">
    <property type="protein sequence ID" value="KAG2649645.1"/>
    <property type="molecule type" value="Genomic_DNA"/>
</dbReference>
<comment type="subunit">
    <text evidence="3 8">Homodimer and heterodimers.</text>
</comment>
<comment type="caution">
    <text evidence="8">Lacks conserved residue(s) required for the propagation of feature annotation.</text>
</comment>
<evidence type="ECO:0000256" key="6">
    <source>
        <dbReference type="ARBA" id="ARBA00022989"/>
    </source>
</evidence>
<keyword evidence="6 8" id="KW-1133">Transmembrane helix</keyword>
<evidence type="ECO:0000256" key="1">
    <source>
        <dbReference type="ARBA" id="ARBA00004651"/>
    </source>
</evidence>
<keyword evidence="7 8" id="KW-0472">Membrane</keyword>
<evidence type="ECO:0000259" key="9">
    <source>
        <dbReference type="Pfam" id="PF04535"/>
    </source>
</evidence>
<keyword evidence="11" id="KW-1185">Reference proteome</keyword>
<gene>
    <name evidence="10" type="ORF">PVAP13_1NG193800</name>
</gene>
<evidence type="ECO:0000256" key="3">
    <source>
        <dbReference type="ARBA" id="ARBA00011489"/>
    </source>
</evidence>
<evidence type="ECO:0000313" key="10">
    <source>
        <dbReference type="EMBL" id="KAG2649645.1"/>
    </source>
</evidence>